<evidence type="ECO:0000313" key="5">
    <source>
        <dbReference type="Proteomes" id="UP001165565"/>
    </source>
</evidence>
<dbReference type="EMBL" id="JANFAV010000015">
    <property type="protein sequence ID" value="MCW6536708.1"/>
    <property type="molecule type" value="Genomic_DNA"/>
</dbReference>
<protein>
    <submittedName>
        <fullName evidence="4">FAD-binding oxidoreductase</fullName>
    </submittedName>
</protein>
<feature type="chain" id="PRO_5041444155" evidence="2">
    <location>
        <begin position="28"/>
        <end position="486"/>
    </location>
</feature>
<dbReference type="Proteomes" id="UP001165565">
    <property type="component" value="Unassembled WGS sequence"/>
</dbReference>
<dbReference type="Gene3D" id="3.50.50.60">
    <property type="entry name" value="FAD/NAD(P)-binding domain"/>
    <property type="match status" value="1"/>
</dbReference>
<keyword evidence="5" id="KW-1185">Reference proteome</keyword>
<dbReference type="RefSeq" id="WP_265270384.1">
    <property type="nucleotide sequence ID" value="NZ_JANFAV010000015.1"/>
</dbReference>
<dbReference type="InterPro" id="IPR006076">
    <property type="entry name" value="FAD-dep_OxRdtase"/>
</dbReference>
<accession>A0AA41ZBR1</accession>
<proteinExistence type="predicted"/>
<feature type="signal peptide" evidence="2">
    <location>
        <begin position="1"/>
        <end position="27"/>
    </location>
</feature>
<reference evidence="4" key="1">
    <citation type="submission" date="2022-06" db="EMBL/GenBank/DDBJ databases">
        <title>Sphingomonas sp. nov. isolated from rhizosphere soil of tomato.</title>
        <authorList>
            <person name="Dong H."/>
            <person name="Gao R."/>
        </authorList>
    </citation>
    <scope>NUCLEOTIDE SEQUENCE</scope>
    <source>
        <strain evidence="4">MMSM24</strain>
    </source>
</reference>
<dbReference type="SUPFAM" id="SSF51905">
    <property type="entry name" value="FAD/NAD(P)-binding domain"/>
    <property type="match status" value="1"/>
</dbReference>
<feature type="domain" description="FAD dependent oxidoreductase" evidence="3">
    <location>
        <begin position="72"/>
        <end position="432"/>
    </location>
</feature>
<organism evidence="4 5">
    <name type="scientific">Sphingomonas lycopersici</name>
    <dbReference type="NCBI Taxonomy" id="2951807"/>
    <lineage>
        <taxon>Bacteria</taxon>
        <taxon>Pseudomonadati</taxon>
        <taxon>Pseudomonadota</taxon>
        <taxon>Alphaproteobacteria</taxon>
        <taxon>Sphingomonadales</taxon>
        <taxon>Sphingomonadaceae</taxon>
        <taxon>Sphingomonas</taxon>
    </lineage>
</organism>
<evidence type="ECO:0000256" key="1">
    <source>
        <dbReference type="ARBA" id="ARBA00023002"/>
    </source>
</evidence>
<comment type="caution">
    <text evidence="4">The sequence shown here is derived from an EMBL/GenBank/DDBJ whole genome shotgun (WGS) entry which is preliminary data.</text>
</comment>
<evidence type="ECO:0000313" key="4">
    <source>
        <dbReference type="EMBL" id="MCW6536708.1"/>
    </source>
</evidence>
<dbReference type="GO" id="GO:0016491">
    <property type="term" value="F:oxidoreductase activity"/>
    <property type="evidence" value="ECO:0007669"/>
    <property type="project" value="UniProtKB-KW"/>
</dbReference>
<dbReference type="InterPro" id="IPR036188">
    <property type="entry name" value="FAD/NAD-bd_sf"/>
</dbReference>
<dbReference type="Pfam" id="PF01266">
    <property type="entry name" value="DAO"/>
    <property type="match status" value="1"/>
</dbReference>
<keyword evidence="1" id="KW-0560">Oxidoreductase</keyword>
<dbReference type="GO" id="GO:0005737">
    <property type="term" value="C:cytoplasm"/>
    <property type="evidence" value="ECO:0007669"/>
    <property type="project" value="TreeGrafter"/>
</dbReference>
<dbReference type="PANTHER" id="PTHR13847">
    <property type="entry name" value="SARCOSINE DEHYDROGENASE-RELATED"/>
    <property type="match status" value="1"/>
</dbReference>
<name>A0AA41ZBR1_9SPHN</name>
<keyword evidence="2" id="KW-0732">Signal</keyword>
<sequence length="486" mass="52098">MKPSRRDFFKGAAAGVAVTTVAAAATAAAVAGPGAADDAMAAADMEKYRALGGWIEKPSDIRPALDGDTTADVVIIGGGFAGLSTALELRRQGANVAVIEREFCGFGASGRNAGYLAGAGGLEHDLFLKHVGDETGKKIIQYYDGAVDYVEARFKEYDIACDYVPSGVLRAAVDPSQEGRVRESMEIGHRLGHKSQFLDSVEMRTRGIPPAFLFGEYDPRGGTLNPGKYVLGLRAAALRAGVRIYETTPMLSYAEGRTIKVQTPRGAVSARAMVFATNGYTPGNGLLETKVMPVRVSAIETEPLSPAQLKSLGWPRREGIVTAHYMMESHRLTASDTLVVTTKKVRYPYGSRTPNVPDYGAYHALRRALHERFPTVRGIALRACWSGYISFAQDALPVIGVTGADQNIFFTAGCSGHGVGSQSFVGHLLAQRIRGVVDPILAGIRHDTPDLLPEPLRWCAVNGAFAATNIMDERLNAKIAARSAWR</sequence>
<gene>
    <name evidence="4" type="ORF">NEE01_18165</name>
</gene>
<evidence type="ECO:0000256" key="2">
    <source>
        <dbReference type="SAM" id="SignalP"/>
    </source>
</evidence>
<dbReference type="PROSITE" id="PS51318">
    <property type="entry name" value="TAT"/>
    <property type="match status" value="1"/>
</dbReference>
<evidence type="ECO:0000259" key="3">
    <source>
        <dbReference type="Pfam" id="PF01266"/>
    </source>
</evidence>
<dbReference type="AlphaFoldDB" id="A0AA41ZBR1"/>
<dbReference type="InterPro" id="IPR006311">
    <property type="entry name" value="TAT_signal"/>
</dbReference>
<dbReference type="Gene3D" id="3.30.9.10">
    <property type="entry name" value="D-Amino Acid Oxidase, subunit A, domain 2"/>
    <property type="match status" value="1"/>
</dbReference>
<dbReference type="PANTHER" id="PTHR13847:SF281">
    <property type="entry name" value="FAD DEPENDENT OXIDOREDUCTASE DOMAIN-CONTAINING PROTEIN"/>
    <property type="match status" value="1"/>
</dbReference>